<evidence type="ECO:0000256" key="1">
    <source>
        <dbReference type="ARBA" id="ARBA00008891"/>
    </source>
</evidence>
<evidence type="ECO:0000313" key="7">
    <source>
        <dbReference type="Proteomes" id="UP000824162"/>
    </source>
</evidence>
<dbReference type="GO" id="GO:0030599">
    <property type="term" value="F:pectinesterase activity"/>
    <property type="evidence" value="ECO:0007669"/>
    <property type="project" value="InterPro"/>
</dbReference>
<dbReference type="SUPFAM" id="SSF51126">
    <property type="entry name" value="Pectin lyase-like"/>
    <property type="match status" value="1"/>
</dbReference>
<feature type="region of interest" description="Disordered" evidence="4">
    <location>
        <begin position="173"/>
        <end position="198"/>
    </location>
</feature>
<protein>
    <recommendedName>
        <fullName evidence="5">Pectinesterase catalytic domain-containing protein</fullName>
    </recommendedName>
</protein>
<evidence type="ECO:0000256" key="3">
    <source>
        <dbReference type="ARBA" id="ARBA00023085"/>
    </source>
</evidence>
<proteinExistence type="inferred from homology"/>
<gene>
    <name evidence="6" type="ORF">H9900_01500</name>
</gene>
<comment type="caution">
    <text evidence="6">The sequence shown here is derived from an EMBL/GenBank/DDBJ whole genome shotgun (WGS) entry which is preliminary data.</text>
</comment>
<keyword evidence="2" id="KW-0378">Hydrolase</keyword>
<reference evidence="6" key="1">
    <citation type="journal article" date="2021" name="PeerJ">
        <title>Extensive microbial diversity within the chicken gut microbiome revealed by metagenomics and culture.</title>
        <authorList>
            <person name="Gilroy R."/>
            <person name="Ravi A."/>
            <person name="Getino M."/>
            <person name="Pursley I."/>
            <person name="Horton D.L."/>
            <person name="Alikhan N.F."/>
            <person name="Baker D."/>
            <person name="Gharbi K."/>
            <person name="Hall N."/>
            <person name="Watson M."/>
            <person name="Adriaenssens E.M."/>
            <person name="Foster-Nyarko E."/>
            <person name="Jarju S."/>
            <person name="Secka A."/>
            <person name="Antonio M."/>
            <person name="Oren A."/>
            <person name="Chaudhuri R.R."/>
            <person name="La Ragione R."/>
            <person name="Hildebrand F."/>
            <person name="Pallen M.J."/>
        </authorList>
    </citation>
    <scope>NUCLEOTIDE SEQUENCE</scope>
    <source>
        <strain evidence="6">5790</strain>
    </source>
</reference>
<dbReference type="InterPro" id="IPR011050">
    <property type="entry name" value="Pectin_lyase_fold/virulence"/>
</dbReference>
<evidence type="ECO:0000256" key="4">
    <source>
        <dbReference type="SAM" id="MobiDB-lite"/>
    </source>
</evidence>
<comment type="similarity">
    <text evidence="1">Belongs to the pectinesterase family.</text>
</comment>
<dbReference type="EMBL" id="DXIJ01000031">
    <property type="protein sequence ID" value="HIV85466.1"/>
    <property type="molecule type" value="Genomic_DNA"/>
</dbReference>
<dbReference type="InterPro" id="IPR000070">
    <property type="entry name" value="Pectinesterase_cat"/>
</dbReference>
<evidence type="ECO:0000256" key="2">
    <source>
        <dbReference type="ARBA" id="ARBA00022801"/>
    </source>
</evidence>
<evidence type="ECO:0000259" key="5">
    <source>
        <dbReference type="Pfam" id="PF01095"/>
    </source>
</evidence>
<dbReference type="InterPro" id="IPR012334">
    <property type="entry name" value="Pectin_lyas_fold"/>
</dbReference>
<sequence>MDGEMQVVEYEGETALQITSRNAYMEIDPAVVQGNASFSFDVYVDTSVDRNFRVYLENTVTEISDPNNIVFAELINNRNSQVNAGPGIDVQNNPLFTYAQLGESQWVHFDIELDYTAADSEFITMSAAKADGTPLGEVKMSAIDDKDTSLRSIRLVQTAAACCFANMSFTCSPQPTAPPPTASPTPRPTIDPSITPDPAVQSWTFDSIDIGTTYESGDTISGVGGGELAITKAEADTIPPTVKERAAGDGYLEFNDATTAGTVRQAGWAYTPSVPMEGDRITVEFDFIKGDTDKDTILFRAFDSVNADSSNTYASDGRVFEVKTGEDGSLKLSDYFSAGSAGKPLDIDISGVTLRENTWYGLRVVYTKADDTVKVYFKTGSGEYSLKSTVVLGSGTKMSGVTEVPALSLDKLMCVTPGGGSVVYGVDNIWVENYVYVPEDVSVTGEAYTLFSHDLKNSLEPFDSTIAGTLEFTKSGETEPYATTALSSDGTYSTELETGSTYTVEFVPTSGTAEYTLSPMSLEPLDLKLGEESGHKNLLFMKNREPVEYKDTVYVGADKEYKNLNEAMADIRTMVGREENGVQKPVTIILDPGTYYGQVIIDVPHITIKSADPSNRAVLSNYYGIGYVYYSMGDNSYYNADYAAAKIRKNTATRWGATVRVTGDYFTAEDIYFDNTFNQVVTDAELADGVEPGGGSRKDFTRASGANVRTKAATERAAALAVDADYCEIIGCKMVSSQDTLYTGGMMYFKDCEIYGNTDYIFGGDNVVFDSCDLVWYGYSGSRDGGHITANKNGSETDAGYFLTGCTVKRNPDSSMSFGAGTFGRNWGGGLLSKVFFYDTTIADGVDLPSTWSAMGGSVSESPLYAVNTHREGSASDLTTSSSYNPHGTATSVPTIADYFGDWVPSNYSAE</sequence>
<dbReference type="Gene3D" id="2.160.20.10">
    <property type="entry name" value="Single-stranded right-handed beta-helix, Pectin lyase-like"/>
    <property type="match status" value="1"/>
</dbReference>
<dbReference type="GO" id="GO:0042545">
    <property type="term" value="P:cell wall modification"/>
    <property type="evidence" value="ECO:0007669"/>
    <property type="project" value="InterPro"/>
</dbReference>
<dbReference type="PANTHER" id="PTHR31321:SF57">
    <property type="entry name" value="PECTINESTERASE 53-RELATED"/>
    <property type="match status" value="1"/>
</dbReference>
<dbReference type="AlphaFoldDB" id="A0A9D1PQV6"/>
<feature type="domain" description="Pectinesterase catalytic" evidence="5">
    <location>
        <begin position="712"/>
        <end position="881"/>
    </location>
</feature>
<accession>A0A9D1PQV6</accession>
<dbReference type="PANTHER" id="PTHR31321">
    <property type="entry name" value="ACYL-COA THIOESTER HYDROLASE YBHC-RELATED"/>
    <property type="match status" value="1"/>
</dbReference>
<organism evidence="6 7">
    <name type="scientific">Candidatus Monoglobus merdigallinarum</name>
    <dbReference type="NCBI Taxonomy" id="2838698"/>
    <lineage>
        <taxon>Bacteria</taxon>
        <taxon>Bacillati</taxon>
        <taxon>Bacillota</taxon>
        <taxon>Clostridia</taxon>
        <taxon>Monoglobales</taxon>
        <taxon>Monoglobaceae</taxon>
        <taxon>Monoglobus</taxon>
    </lineage>
</organism>
<evidence type="ECO:0000313" key="6">
    <source>
        <dbReference type="EMBL" id="HIV85466.1"/>
    </source>
</evidence>
<feature type="compositionally biased region" description="Pro residues" evidence="4">
    <location>
        <begin position="175"/>
        <end position="189"/>
    </location>
</feature>
<name>A0A9D1PQV6_9FIRM</name>
<keyword evidence="3" id="KW-0063">Aspartyl esterase</keyword>
<dbReference type="Pfam" id="PF01095">
    <property type="entry name" value="Pectinesterase"/>
    <property type="match status" value="1"/>
</dbReference>
<dbReference type="Proteomes" id="UP000824162">
    <property type="component" value="Unassembled WGS sequence"/>
</dbReference>
<reference evidence="6" key="2">
    <citation type="submission" date="2021-04" db="EMBL/GenBank/DDBJ databases">
        <authorList>
            <person name="Gilroy R."/>
        </authorList>
    </citation>
    <scope>NUCLEOTIDE SEQUENCE</scope>
    <source>
        <strain evidence="6">5790</strain>
    </source>
</reference>